<sequence>MSPLTFFYSIILSFPFLLGNTSENQSKEPESFPTHWYEISTIDGEDVIFIPCDYQNTEFIFEDTDKKNKLIEVTGQDGWESTVDGIITIDDTTTKVNIRRPDNVKITFTVTKISPYLSNWSWKEPNYDGGMTQYSTKMTSEAFKDKFKVVEEPPCM</sequence>
<keyword evidence="2" id="KW-1185">Reference proteome</keyword>
<name>A0A1H2SL31_9FLAO</name>
<evidence type="ECO:0000313" key="1">
    <source>
        <dbReference type="EMBL" id="SDW32300.1"/>
    </source>
</evidence>
<dbReference type="OrthoDB" id="1257451at2"/>
<gene>
    <name evidence="1" type="ORF">SAMN04487892_1149</name>
</gene>
<organism evidence="1 2">
    <name type="scientific">Flagellimonas zhangzhouensis</name>
    <dbReference type="NCBI Taxonomy" id="1073328"/>
    <lineage>
        <taxon>Bacteria</taxon>
        <taxon>Pseudomonadati</taxon>
        <taxon>Bacteroidota</taxon>
        <taxon>Flavobacteriia</taxon>
        <taxon>Flavobacteriales</taxon>
        <taxon>Flavobacteriaceae</taxon>
        <taxon>Flagellimonas</taxon>
    </lineage>
</organism>
<dbReference type="AlphaFoldDB" id="A0A1H2SL31"/>
<protein>
    <submittedName>
        <fullName evidence="1">Uncharacterized protein</fullName>
    </submittedName>
</protein>
<dbReference type="EMBL" id="FNMY01000001">
    <property type="protein sequence ID" value="SDW32300.1"/>
    <property type="molecule type" value="Genomic_DNA"/>
</dbReference>
<dbReference type="STRING" id="1073328.SAMN05216294_2506"/>
<reference evidence="2" key="1">
    <citation type="submission" date="2016-10" db="EMBL/GenBank/DDBJ databases">
        <authorList>
            <person name="Varghese N."/>
            <person name="Submissions S."/>
        </authorList>
    </citation>
    <scope>NUCLEOTIDE SEQUENCE [LARGE SCALE GENOMIC DNA]</scope>
    <source>
        <strain evidence="2">DSM 25030</strain>
    </source>
</reference>
<dbReference type="Proteomes" id="UP000199592">
    <property type="component" value="Unassembled WGS sequence"/>
</dbReference>
<accession>A0A1H2SL31</accession>
<evidence type="ECO:0000313" key="2">
    <source>
        <dbReference type="Proteomes" id="UP000199592"/>
    </source>
</evidence>
<dbReference type="RefSeq" id="WP_090296592.1">
    <property type="nucleotide sequence ID" value="NZ_FNKI01000002.1"/>
</dbReference>
<proteinExistence type="predicted"/>